<evidence type="ECO:0000259" key="3">
    <source>
        <dbReference type="SMART" id="SM00597"/>
    </source>
</evidence>
<keyword evidence="2" id="KW-1133">Transmembrane helix</keyword>
<dbReference type="InterPro" id="IPR006580">
    <property type="entry name" value="Znf_TTF"/>
</dbReference>
<dbReference type="PANTHER" id="PTHR11697">
    <property type="entry name" value="GENERAL TRANSCRIPTION FACTOR 2-RELATED ZINC FINGER PROTEIN"/>
    <property type="match status" value="1"/>
</dbReference>
<dbReference type="EMBL" id="CR855021">
    <property type="protein sequence ID" value="CAH65861.1"/>
    <property type="molecule type" value="Genomic_DNA"/>
</dbReference>
<organism evidence="4">
    <name type="scientific">Oryza sativa</name>
    <name type="common">Rice</name>
    <dbReference type="NCBI Taxonomy" id="4530"/>
    <lineage>
        <taxon>Eukaryota</taxon>
        <taxon>Viridiplantae</taxon>
        <taxon>Streptophyta</taxon>
        <taxon>Embryophyta</taxon>
        <taxon>Tracheophyta</taxon>
        <taxon>Spermatophyta</taxon>
        <taxon>Magnoliopsida</taxon>
        <taxon>Liliopsida</taxon>
        <taxon>Poales</taxon>
        <taxon>Poaceae</taxon>
        <taxon>BOP clade</taxon>
        <taxon>Oryzoideae</taxon>
        <taxon>Oryzeae</taxon>
        <taxon>Oryzinae</taxon>
        <taxon>Oryza</taxon>
    </lineage>
</organism>
<dbReference type="Pfam" id="PF14291">
    <property type="entry name" value="DUF4371"/>
    <property type="match status" value="1"/>
</dbReference>
<keyword evidence="2" id="KW-0472">Membrane</keyword>
<protein>
    <submittedName>
        <fullName evidence="4">OSIGBa0126J24.6 protein</fullName>
    </submittedName>
</protein>
<reference evidence="4" key="1">
    <citation type="journal article" date="2002" name="Nature">
        <title>Sequence and analysis of rice chromosome 4.</title>
        <authorList>
            <person name="Feng Q."/>
            <person name="Zhang Y."/>
            <person name="Hao P."/>
            <person name="Wang S."/>
            <person name="Fu G."/>
            <person name="Huang Y."/>
            <person name="Li Y."/>
            <person name="Zhu J."/>
            <person name="Liu Y."/>
            <person name="Hu X."/>
            <person name="Jia P."/>
            <person name="Zhang Y."/>
            <person name="Zhao Q."/>
            <person name="Ying K."/>
            <person name="Yu S."/>
            <person name="Tang Y."/>
            <person name="Weng Q."/>
            <person name="Zhang L."/>
            <person name="Lu Y."/>
            <person name="Mu J."/>
            <person name="Lu Y."/>
            <person name="Zhang L.S."/>
            <person name="Yu Z."/>
            <person name="Fan D."/>
            <person name="Liu X."/>
            <person name="Lu T."/>
            <person name="Li C."/>
            <person name="Wu Y."/>
            <person name="Sun T."/>
            <person name="Lei H."/>
            <person name="Li T."/>
            <person name="Hu H."/>
            <person name="Guan J."/>
            <person name="Wu M."/>
            <person name="Zhang R."/>
            <person name="Zhou B."/>
            <person name="Chen Z."/>
            <person name="Chen L."/>
            <person name="Jin Z."/>
            <person name="Wang R."/>
            <person name="Yin H."/>
            <person name="Cai Z."/>
            <person name="Ren S."/>
            <person name="Lv G."/>
            <person name="Gu W."/>
            <person name="Zhu G."/>
            <person name="Tu Y."/>
            <person name="Jia J."/>
            <person name="Zhang Y."/>
            <person name="Chen J."/>
            <person name="Kang H."/>
            <person name="Chen X."/>
            <person name="Shao C."/>
            <person name="Sun Y."/>
            <person name="Hu Q."/>
            <person name="Zhang X."/>
            <person name="Zhang W."/>
            <person name="Wang L."/>
            <person name="Ding C."/>
            <person name="Sheng H."/>
            <person name="Gu J."/>
            <person name="Chen S."/>
            <person name="Ni L."/>
            <person name="Zhu F."/>
            <person name="Chen W."/>
            <person name="Lan L."/>
            <person name="Lai Y."/>
            <person name="Cheng Z."/>
            <person name="Gu M."/>
            <person name="Jiang J."/>
            <person name="Li J."/>
            <person name="Hong G."/>
            <person name="Xue Y."/>
            <person name="Han B."/>
        </authorList>
    </citation>
    <scope>NUCLEOTIDE SEQUENCE</scope>
</reference>
<evidence type="ECO:0000256" key="1">
    <source>
        <dbReference type="SAM" id="MobiDB-lite"/>
    </source>
</evidence>
<dbReference type="SUPFAM" id="SSF53098">
    <property type="entry name" value="Ribonuclease H-like"/>
    <property type="match status" value="1"/>
</dbReference>
<dbReference type="InterPro" id="IPR055298">
    <property type="entry name" value="AtLOH3-like"/>
</dbReference>
<feature type="transmembrane region" description="Helical" evidence="2">
    <location>
        <begin position="763"/>
        <end position="785"/>
    </location>
</feature>
<dbReference type="InterPro" id="IPR025398">
    <property type="entry name" value="DUF4371"/>
</dbReference>
<feature type="compositionally biased region" description="Polar residues" evidence="1">
    <location>
        <begin position="21"/>
        <end position="32"/>
    </location>
</feature>
<evidence type="ECO:0000256" key="2">
    <source>
        <dbReference type="SAM" id="Phobius"/>
    </source>
</evidence>
<feature type="domain" description="TTF-type" evidence="3">
    <location>
        <begin position="140"/>
        <end position="265"/>
    </location>
</feature>
<proteinExistence type="predicted"/>
<dbReference type="PANTHER" id="PTHR11697:SF230">
    <property type="entry name" value="ZINC FINGER, MYM DOMAIN CONTAINING 1"/>
    <property type="match status" value="1"/>
</dbReference>
<accession>Q01N04</accession>
<evidence type="ECO:0000313" key="4">
    <source>
        <dbReference type="EMBL" id="CAH65861.1"/>
    </source>
</evidence>
<gene>
    <name evidence="4" type="primary">OSIGBa0126J24.6</name>
</gene>
<dbReference type="InterPro" id="IPR012337">
    <property type="entry name" value="RNaseH-like_sf"/>
</dbReference>
<sequence length="793" mass="90667">MKRKSDIASMFQRYEAKKKATSPSPLSAANSEEQIEKQEDADAAGPEEQIEEHEGGSNQETEERVIEQNVALAPIPPRPPPVPEKEPIYDFSRLPFDPGERQPISSYPVNDQDAVRRSYIMKGPYQPYAHAFESRNIGNKPRQFSPLWFYKYPWIEYSVKKETAFCFVCYLFGKGRSKTSAFVKGGWNNWNRTDALDLHVGGVASAHNAAQERYNLFITPHGAIDDKIVKVDNEERRLYKIRLTYSLRCLRFLLQQGLAFRGTTKVKSLTNRGNFIELLKWLAENNEEVDKFVLKNAPGNCTLTSPDIQKEIIQCCAMETRDQILEEIGDNYYTILADESSDVSHKEQLALCLRYVDKSGRPCERFLGIVQVDDTTSSSLKEAIESLLTRHGLTMTQIRGQGYDGASNMKGEIKGLKTLVMKESPSAYYVHCFAHQLQLVLVAVAKENGDCVWFYDRVSLLLNIVGSSCKRHGMLRHQQYENVMKALECGILESGSGLNQEMGLPRPGDTRWGSHYKTVVNLIAMYPTIRDVLIALGRDTSARGDWPKIHIMVGVLESFDFIFYAHLMLDILGHTNELSECLQRKDQDILNAMSQVRLAKSKMQQMRSERWDSFLQRVTVFCNKYGIQVPAMEQNYVPYGRSARFAPDQTNDDHFRREVYIGVIDKISQELDNRFDEVNMELLTCMAALNPADSFASFEANKVHRLAEFYPDEFSSSELVRLDLQLERFIDDMRKDQMFKGLNSLVDLSVKLVETKRDKVYNWVYVLIQLVLLLPVATASVERIFSAMTFIKK</sequence>
<dbReference type="SMART" id="SM00597">
    <property type="entry name" value="ZnF_TTF"/>
    <property type="match status" value="1"/>
</dbReference>
<reference evidence="4" key="2">
    <citation type="submission" date="2004-10" db="EMBL/GenBank/DDBJ databases">
        <title>Chromosome-wide comparison between domesticated rice subspecies indica and japonica.</title>
        <authorList>
            <person name="Han B."/>
        </authorList>
    </citation>
    <scope>NUCLEOTIDE SEQUENCE</scope>
</reference>
<dbReference type="AlphaFoldDB" id="Q01N04"/>
<name>Q01N04_ORYSA</name>
<keyword evidence="2" id="KW-0812">Transmembrane</keyword>
<feature type="region of interest" description="Disordered" evidence="1">
    <location>
        <begin position="1"/>
        <end position="66"/>
    </location>
</feature>